<comment type="caution">
    <text evidence="3">The sequence shown here is derived from an EMBL/GenBank/DDBJ whole genome shotgun (WGS) entry which is preliminary data.</text>
</comment>
<dbReference type="InterPro" id="IPR013784">
    <property type="entry name" value="Carb-bd-like_fold"/>
</dbReference>
<protein>
    <recommendedName>
        <fullName evidence="2">CBM20 domain-containing protein</fullName>
    </recommendedName>
</protein>
<dbReference type="EMBL" id="JALJOR010000018">
    <property type="protein sequence ID" value="KAK9804346.1"/>
    <property type="molecule type" value="Genomic_DNA"/>
</dbReference>
<name>A0AAW1P797_9CHLO</name>
<dbReference type="Proteomes" id="UP001489004">
    <property type="component" value="Unassembled WGS sequence"/>
</dbReference>
<gene>
    <name evidence="3" type="ORF">WJX72_008260</name>
</gene>
<evidence type="ECO:0000259" key="2">
    <source>
        <dbReference type="Pfam" id="PF00686"/>
    </source>
</evidence>
<keyword evidence="4" id="KW-1185">Reference proteome</keyword>
<feature type="domain" description="CBM20" evidence="2">
    <location>
        <begin position="7"/>
        <end position="38"/>
    </location>
</feature>
<dbReference type="Pfam" id="PF00686">
    <property type="entry name" value="CBM_20"/>
    <property type="match status" value="1"/>
</dbReference>
<reference evidence="3 4" key="1">
    <citation type="journal article" date="2024" name="Nat. Commun.">
        <title>Phylogenomics reveals the evolutionary origins of lichenization in chlorophyte algae.</title>
        <authorList>
            <person name="Puginier C."/>
            <person name="Libourel C."/>
            <person name="Otte J."/>
            <person name="Skaloud P."/>
            <person name="Haon M."/>
            <person name="Grisel S."/>
            <person name="Petersen M."/>
            <person name="Berrin J.G."/>
            <person name="Delaux P.M."/>
            <person name="Dal Grande F."/>
            <person name="Keller J."/>
        </authorList>
    </citation>
    <scope>NUCLEOTIDE SEQUENCE [LARGE SCALE GENOMIC DNA]</scope>
    <source>
        <strain evidence="3 4">SAG 2043</strain>
    </source>
</reference>
<feature type="region of interest" description="Disordered" evidence="1">
    <location>
        <begin position="81"/>
        <end position="149"/>
    </location>
</feature>
<accession>A0AAW1P797</accession>
<sequence length="183" mass="20542">MVWTEGDVWETEVELPANTRIEYKYVILEEQDWTKQESEDAEGVVTFSYRTQPDNPPDVQTIQKQMAIVAWQPGPNRVVQVPTEEEVGTLQPGEVREREPARPPPRPYPARPYSRQAPQLGGALPPSVLPPSSRPLPAQTDEPDELEGTWETVTLDEAGQALLQRRDVWGVSESSVRGLRFGG</sequence>
<evidence type="ECO:0000313" key="3">
    <source>
        <dbReference type="EMBL" id="KAK9804346.1"/>
    </source>
</evidence>
<proteinExistence type="predicted"/>
<evidence type="ECO:0000256" key="1">
    <source>
        <dbReference type="SAM" id="MobiDB-lite"/>
    </source>
</evidence>
<dbReference type="Gene3D" id="2.60.40.10">
    <property type="entry name" value="Immunoglobulins"/>
    <property type="match status" value="1"/>
</dbReference>
<evidence type="ECO:0000313" key="4">
    <source>
        <dbReference type="Proteomes" id="UP001489004"/>
    </source>
</evidence>
<dbReference type="InterPro" id="IPR013783">
    <property type="entry name" value="Ig-like_fold"/>
</dbReference>
<dbReference type="InterPro" id="IPR002044">
    <property type="entry name" value="CBM20"/>
</dbReference>
<organism evidence="3 4">
    <name type="scientific">[Myrmecia] bisecta</name>
    <dbReference type="NCBI Taxonomy" id="41462"/>
    <lineage>
        <taxon>Eukaryota</taxon>
        <taxon>Viridiplantae</taxon>
        <taxon>Chlorophyta</taxon>
        <taxon>core chlorophytes</taxon>
        <taxon>Trebouxiophyceae</taxon>
        <taxon>Trebouxiales</taxon>
        <taxon>Trebouxiaceae</taxon>
        <taxon>Myrmecia</taxon>
    </lineage>
</organism>
<dbReference type="AlphaFoldDB" id="A0AAW1P797"/>
<dbReference type="SUPFAM" id="SSF49452">
    <property type="entry name" value="Starch-binding domain-like"/>
    <property type="match status" value="1"/>
</dbReference>
<dbReference type="GO" id="GO:0030246">
    <property type="term" value="F:carbohydrate binding"/>
    <property type="evidence" value="ECO:0007669"/>
    <property type="project" value="InterPro"/>
</dbReference>